<dbReference type="EMBL" id="GAMC01019242">
    <property type="protein sequence ID" value="JAB87313.1"/>
    <property type="molecule type" value="mRNA"/>
</dbReference>
<sequence>MVRWRINWFKTLESFLTDYVAGSNSRFKKSKSSGKNNYNNNNNNNYNADNTSFSELQQQLQTTLLMQQLQNQQQLQHEELDLKLQTSKRCTSVADTNEMPAAEAQTTIGDNQNLCFTRWWFMLMQQTIKYNYNMLQRTNAAATTTTTSTAATATTSLPTAFLNELLGNVTNIFSSEQ</sequence>
<evidence type="ECO:0000313" key="2">
    <source>
        <dbReference type="EMBL" id="JAB87313.1"/>
    </source>
</evidence>
<proteinExistence type="evidence at transcript level"/>
<accession>W8ARW1</accession>
<name>W8ARW1_CERCA</name>
<protein>
    <submittedName>
        <fullName evidence="2">Uncharacterized protein</fullName>
    </submittedName>
</protein>
<reference evidence="2" key="2">
    <citation type="journal article" date="2014" name="BMC Genomics">
        <title>A genomic perspective to assessing quality of mass-reared SIT flies used in Mediterranean fruit fly (Ceratitis capitata) eradication in California.</title>
        <authorList>
            <person name="Calla B."/>
            <person name="Hall B."/>
            <person name="Hou S."/>
            <person name="Geib S.M."/>
        </authorList>
    </citation>
    <scope>NUCLEOTIDE SEQUENCE</scope>
</reference>
<organism evidence="2">
    <name type="scientific">Ceratitis capitata</name>
    <name type="common">Mediterranean fruit fly</name>
    <name type="synonym">Tephritis capitata</name>
    <dbReference type="NCBI Taxonomy" id="7213"/>
    <lineage>
        <taxon>Eukaryota</taxon>
        <taxon>Metazoa</taxon>
        <taxon>Ecdysozoa</taxon>
        <taxon>Arthropoda</taxon>
        <taxon>Hexapoda</taxon>
        <taxon>Insecta</taxon>
        <taxon>Pterygota</taxon>
        <taxon>Neoptera</taxon>
        <taxon>Endopterygota</taxon>
        <taxon>Diptera</taxon>
        <taxon>Brachycera</taxon>
        <taxon>Muscomorpha</taxon>
        <taxon>Tephritoidea</taxon>
        <taxon>Tephritidae</taxon>
        <taxon>Ceratitis</taxon>
        <taxon>Ceratitis</taxon>
    </lineage>
</organism>
<feature type="compositionally biased region" description="Low complexity" evidence="1">
    <location>
        <begin position="36"/>
        <end position="47"/>
    </location>
</feature>
<reference evidence="2" key="1">
    <citation type="submission" date="2013-07" db="EMBL/GenBank/DDBJ databases">
        <authorList>
            <person name="Geib S."/>
        </authorList>
    </citation>
    <scope>NUCLEOTIDE SEQUENCE</scope>
</reference>
<dbReference type="AlphaFoldDB" id="W8ARW1"/>
<feature type="region of interest" description="Disordered" evidence="1">
    <location>
        <begin position="25"/>
        <end position="49"/>
    </location>
</feature>
<evidence type="ECO:0000256" key="1">
    <source>
        <dbReference type="SAM" id="MobiDB-lite"/>
    </source>
</evidence>